<feature type="active site" evidence="13">
    <location>
        <position position="70"/>
    </location>
</feature>
<comment type="function">
    <text evidence="13">Necessary for the introduction of cis unsaturation into fatty acids. Catalyzes the dehydration of (3R)-3-hydroxydecanoyl-ACP to E-(2)-decenoyl-ACP and then its isomerization to Z-(3)-decenoyl-ACP. Can catalyze the dehydratase reaction for beta-hydroxyacyl-ACPs with saturated chain lengths up to 16:0, being most active on intermediate chain length.</text>
</comment>
<dbReference type="Pfam" id="PF07977">
    <property type="entry name" value="FabA"/>
    <property type="match status" value="1"/>
</dbReference>
<dbReference type="PANTHER" id="PTHR30272">
    <property type="entry name" value="3-HYDROXYACYL-[ACYL-CARRIER-PROTEIN] DEHYDRATASE"/>
    <property type="match status" value="1"/>
</dbReference>
<dbReference type="SUPFAM" id="SSF54637">
    <property type="entry name" value="Thioesterase/thiol ester dehydrase-isomerase"/>
    <property type="match status" value="1"/>
</dbReference>
<sequence length="171" mass="18843">MTRSSSYDYQALLACGRGELFGDGNARLPAPPMLMFDRITQIAETGGAHGKGVIHAELDITPRLWFFDCHFEGDPVMPGCLGLDAMWQLSGFFLPWLGEPGRGRALGVGQVKFTGQVLPSAKLVRYEIDIRRVMRGKLALVIADGKTFVDDRLIYVASDMRVGLFQSTEGF</sequence>
<evidence type="ECO:0000313" key="15">
    <source>
        <dbReference type="Proteomes" id="UP001562159"/>
    </source>
</evidence>
<dbReference type="EMBL" id="JBGBPY010000001">
    <property type="protein sequence ID" value="MEY2180837.1"/>
    <property type="molecule type" value="Genomic_DNA"/>
</dbReference>
<protein>
    <recommendedName>
        <fullName evidence="13">3-hydroxydecanoyl-[acyl-carrier-protein] dehydratase</fullName>
        <ecNumber evidence="13">4.2.1.59</ecNumber>
    </recommendedName>
    <alternativeName>
        <fullName evidence="13">3-hydroxyacyl-[acyl-carrier-protein] dehydratase FabA</fullName>
    </alternativeName>
    <alternativeName>
        <fullName evidence="13">Beta-hydroxydecanoyl thioester dehydrase</fullName>
    </alternativeName>
    <alternativeName>
        <fullName evidence="13">Trans-2-decenoyl-[acyl-carrier-protein] isomerase</fullName>
        <ecNumber evidence="13">5.3.3.14</ecNumber>
    </alternativeName>
</protein>
<evidence type="ECO:0000256" key="5">
    <source>
        <dbReference type="ARBA" id="ARBA00011738"/>
    </source>
</evidence>
<evidence type="ECO:0000256" key="4">
    <source>
        <dbReference type="ARBA" id="ARBA00006714"/>
    </source>
</evidence>
<dbReference type="NCBIfam" id="NF003509">
    <property type="entry name" value="PRK05174.1"/>
    <property type="match status" value="1"/>
</dbReference>
<evidence type="ECO:0000256" key="11">
    <source>
        <dbReference type="ARBA" id="ARBA00023235"/>
    </source>
</evidence>
<evidence type="ECO:0000256" key="1">
    <source>
        <dbReference type="ARBA" id="ARBA00001055"/>
    </source>
</evidence>
<proteinExistence type="inferred from homology"/>
<dbReference type="GO" id="GO:0019171">
    <property type="term" value="F:(3R)-hydroxyacyl-[acyl-carrier-protein] dehydratase activity"/>
    <property type="evidence" value="ECO:0007669"/>
    <property type="project" value="UniProtKB-EC"/>
</dbReference>
<evidence type="ECO:0000256" key="13">
    <source>
        <dbReference type="HAMAP-Rule" id="MF_00405"/>
    </source>
</evidence>
<evidence type="ECO:0000256" key="9">
    <source>
        <dbReference type="ARBA" id="ARBA00023098"/>
    </source>
</evidence>
<keyword evidence="7 13" id="KW-0444">Lipid biosynthesis</keyword>
<dbReference type="InterPro" id="IPR013114">
    <property type="entry name" value="FabA_FabZ"/>
</dbReference>
<comment type="similarity">
    <text evidence="4 13">Belongs to the thioester dehydratase family. FabA subfamily.</text>
</comment>
<dbReference type="HAMAP" id="MF_00405">
    <property type="entry name" value="FabA"/>
    <property type="match status" value="1"/>
</dbReference>
<keyword evidence="11 13" id="KW-0413">Isomerase</keyword>
<dbReference type="EC" id="4.2.1.59" evidence="13"/>
<comment type="catalytic activity">
    <reaction evidence="1 13">
        <text>a (3R)-hydroxyacyl-[ACP] = a (2E)-enoyl-[ACP] + H2O</text>
        <dbReference type="Rhea" id="RHEA:13097"/>
        <dbReference type="Rhea" id="RHEA-COMP:9925"/>
        <dbReference type="Rhea" id="RHEA-COMP:9945"/>
        <dbReference type="ChEBI" id="CHEBI:15377"/>
        <dbReference type="ChEBI" id="CHEBI:78784"/>
        <dbReference type="ChEBI" id="CHEBI:78827"/>
        <dbReference type="EC" id="4.2.1.59"/>
    </reaction>
</comment>
<dbReference type="EC" id="5.3.3.14" evidence="13"/>
<comment type="caution">
    <text evidence="14">The sequence shown here is derived from an EMBL/GenBank/DDBJ whole genome shotgun (WGS) entry which is preliminary data.</text>
</comment>
<gene>
    <name evidence="13 14" type="primary">fabA</name>
    <name evidence="14" type="ORF">AB7878_00225</name>
</gene>
<keyword evidence="10 13" id="KW-0275">Fatty acid biosynthesis</keyword>
<evidence type="ECO:0000256" key="12">
    <source>
        <dbReference type="ARBA" id="ARBA00023239"/>
    </source>
</evidence>
<dbReference type="CDD" id="cd01287">
    <property type="entry name" value="FabA"/>
    <property type="match status" value="1"/>
</dbReference>
<dbReference type="PANTHER" id="PTHR30272:SF8">
    <property type="entry name" value="3-HYDROXYDECANOYL-[ACYL-CARRIER-PROTEIN] DEHYDRATASE"/>
    <property type="match status" value="1"/>
</dbReference>
<comment type="pathway">
    <text evidence="3 13">Lipid metabolism; fatty acid biosynthesis.</text>
</comment>
<keyword evidence="9 13" id="KW-0443">Lipid metabolism</keyword>
<dbReference type="NCBIfam" id="TIGR01749">
    <property type="entry name" value="fabA"/>
    <property type="match status" value="1"/>
</dbReference>
<evidence type="ECO:0000256" key="10">
    <source>
        <dbReference type="ARBA" id="ARBA00023160"/>
    </source>
</evidence>
<evidence type="ECO:0000256" key="3">
    <source>
        <dbReference type="ARBA" id="ARBA00005194"/>
    </source>
</evidence>
<keyword evidence="8 13" id="KW-0276">Fatty acid metabolism</keyword>
<comment type="catalytic activity">
    <reaction evidence="13">
        <text>(3R)-hydroxydecanoyl-[ACP] = (2E)-decenoyl-[ACP] + H2O</text>
        <dbReference type="Rhea" id="RHEA:41860"/>
        <dbReference type="Rhea" id="RHEA-COMP:9638"/>
        <dbReference type="Rhea" id="RHEA-COMP:9639"/>
        <dbReference type="ChEBI" id="CHEBI:15377"/>
        <dbReference type="ChEBI" id="CHEBI:78466"/>
        <dbReference type="ChEBI" id="CHEBI:78467"/>
    </reaction>
</comment>
<dbReference type="InterPro" id="IPR010083">
    <property type="entry name" value="FabA"/>
</dbReference>
<keyword evidence="6 13" id="KW-0963">Cytoplasm</keyword>
<organism evidence="14 15">
    <name type="scientific">Rhodanobacter humi</name>
    <dbReference type="NCBI Taxonomy" id="1888173"/>
    <lineage>
        <taxon>Bacteria</taxon>
        <taxon>Pseudomonadati</taxon>
        <taxon>Pseudomonadota</taxon>
        <taxon>Gammaproteobacteria</taxon>
        <taxon>Lysobacterales</taxon>
        <taxon>Rhodanobacteraceae</taxon>
        <taxon>Rhodanobacter</taxon>
    </lineage>
</organism>
<evidence type="ECO:0000256" key="2">
    <source>
        <dbReference type="ARBA" id="ARBA00004496"/>
    </source>
</evidence>
<evidence type="ECO:0000256" key="7">
    <source>
        <dbReference type="ARBA" id="ARBA00022516"/>
    </source>
</evidence>
<comment type="catalytic activity">
    <reaction evidence="13">
        <text>(2E)-decenoyl-[ACP] = (3Z)-decenoyl-[ACP]</text>
        <dbReference type="Rhea" id="RHEA:23568"/>
        <dbReference type="Rhea" id="RHEA-COMP:9639"/>
        <dbReference type="Rhea" id="RHEA-COMP:9927"/>
        <dbReference type="ChEBI" id="CHEBI:78467"/>
        <dbReference type="ChEBI" id="CHEBI:78798"/>
        <dbReference type="EC" id="5.3.3.14"/>
    </reaction>
</comment>
<dbReference type="InterPro" id="IPR029069">
    <property type="entry name" value="HotDog_dom_sf"/>
</dbReference>
<keyword evidence="15" id="KW-1185">Reference proteome</keyword>
<evidence type="ECO:0000256" key="6">
    <source>
        <dbReference type="ARBA" id="ARBA00022490"/>
    </source>
</evidence>
<comment type="subcellular location">
    <subcellularLocation>
        <location evidence="2 13">Cytoplasm</location>
    </subcellularLocation>
</comment>
<comment type="subunit">
    <text evidence="5 13">Homodimer.</text>
</comment>
<dbReference type="Gene3D" id="3.10.129.10">
    <property type="entry name" value="Hotdog Thioesterase"/>
    <property type="match status" value="1"/>
</dbReference>
<evidence type="ECO:0000256" key="8">
    <source>
        <dbReference type="ARBA" id="ARBA00022832"/>
    </source>
</evidence>
<keyword evidence="12 13" id="KW-0456">Lyase</keyword>
<accession>A0ABV4AKK2</accession>
<reference evidence="14 15" key="1">
    <citation type="submission" date="2024-07" db="EMBL/GenBank/DDBJ databases">
        <title>Molecular mechanisms and environmental adaptations of flagellar loss and biofilm growth of Rhodanobacter under environmental stress.</title>
        <authorList>
            <person name="Chen M."/>
        </authorList>
    </citation>
    <scope>NUCLEOTIDE SEQUENCE [LARGE SCALE GENOMIC DNA]</scope>
    <source>
        <strain evidence="14 15">RS22</strain>
    </source>
</reference>
<name>A0ABV4AKK2_9GAMM</name>
<dbReference type="Proteomes" id="UP001562159">
    <property type="component" value="Unassembled WGS sequence"/>
</dbReference>
<evidence type="ECO:0000313" key="14">
    <source>
        <dbReference type="EMBL" id="MEY2180837.1"/>
    </source>
</evidence>